<proteinExistence type="predicted"/>
<protein>
    <submittedName>
        <fullName evidence="1">Uncharacterized protein</fullName>
    </submittedName>
</protein>
<reference evidence="1 2" key="1">
    <citation type="submission" date="2017-03" db="EMBL/GenBank/DDBJ databases">
        <title>Genome sequence of Clostridium hungatei DSM 14427.</title>
        <authorList>
            <person name="Poehlein A."/>
            <person name="Daniel R."/>
        </authorList>
    </citation>
    <scope>NUCLEOTIDE SEQUENCE [LARGE SCALE GENOMIC DNA]</scope>
    <source>
        <strain evidence="1 2">DSM 14427</strain>
    </source>
</reference>
<dbReference type="RefSeq" id="WP_080062526.1">
    <property type="nucleotide sequence ID" value="NZ_MZGX01000001.1"/>
</dbReference>
<evidence type="ECO:0000313" key="1">
    <source>
        <dbReference type="EMBL" id="OPX46200.1"/>
    </source>
</evidence>
<organism evidence="1 2">
    <name type="scientific">Ruminiclostridium hungatei</name>
    <name type="common">Clostridium hungatei</name>
    <dbReference type="NCBI Taxonomy" id="48256"/>
    <lineage>
        <taxon>Bacteria</taxon>
        <taxon>Bacillati</taxon>
        <taxon>Bacillota</taxon>
        <taxon>Clostridia</taxon>
        <taxon>Eubacteriales</taxon>
        <taxon>Oscillospiraceae</taxon>
        <taxon>Ruminiclostridium</taxon>
    </lineage>
</organism>
<dbReference type="STRING" id="48256.CLHUN_00160"/>
<dbReference type="Proteomes" id="UP000191554">
    <property type="component" value="Unassembled WGS sequence"/>
</dbReference>
<name>A0A1V4SQR9_RUMHU</name>
<dbReference type="AlphaFoldDB" id="A0A1V4SQR9"/>
<dbReference type="EMBL" id="MZGX01000001">
    <property type="protein sequence ID" value="OPX46200.1"/>
    <property type="molecule type" value="Genomic_DNA"/>
</dbReference>
<gene>
    <name evidence="1" type="ORF">CLHUN_00160</name>
</gene>
<accession>A0A1V4SQR9</accession>
<keyword evidence="2" id="KW-1185">Reference proteome</keyword>
<evidence type="ECO:0000313" key="2">
    <source>
        <dbReference type="Proteomes" id="UP000191554"/>
    </source>
</evidence>
<sequence length="62" mass="7240">MKARNYTLYTHYPDSTEEVNTLRGLLGMEYLKLIKSFLKNLDISSSQKKEIAILIYARIKSK</sequence>
<comment type="caution">
    <text evidence="1">The sequence shown here is derived from an EMBL/GenBank/DDBJ whole genome shotgun (WGS) entry which is preliminary data.</text>
</comment>
<dbReference type="OrthoDB" id="9968564at2"/>